<evidence type="ECO:0008006" key="2">
    <source>
        <dbReference type="Google" id="ProtNLM"/>
    </source>
</evidence>
<accession>A0A0C1RNE2</accession>
<dbReference type="Gene3D" id="3.40.50.300">
    <property type="entry name" value="P-loop containing nucleotide triphosphate hydrolases"/>
    <property type="match status" value="1"/>
</dbReference>
<reference evidence="1" key="1">
    <citation type="journal article" date="2015" name="Genome Announc.">
        <title>Draft Genome Sequence of Tolypothrix boutellei Strain VB521301.</title>
        <authorList>
            <person name="Chandrababunaidu M.M."/>
            <person name="Singh D."/>
            <person name="Sen D."/>
            <person name="Bhan S."/>
            <person name="Das S."/>
            <person name="Gupta A."/>
            <person name="Adhikary S.P."/>
            <person name="Tripathy S."/>
        </authorList>
    </citation>
    <scope>NUCLEOTIDE SEQUENCE</scope>
    <source>
        <strain evidence="1">VB521301</strain>
    </source>
</reference>
<dbReference type="STRING" id="1479485.DA73_0203725"/>
<proteinExistence type="predicted"/>
<gene>
    <name evidence="1" type="ORF">DA73_0203725</name>
</gene>
<evidence type="ECO:0000313" key="1">
    <source>
        <dbReference type="EMBL" id="KIE13490.1"/>
    </source>
</evidence>
<comment type="caution">
    <text evidence="1">The sequence shown here is derived from an EMBL/GenBank/DDBJ whole genome shotgun (WGS) entry which is preliminary data.</text>
</comment>
<sequence length="97" mass="10864">MQKSKTVAIAAVALMGGIGKTELATQYARTHEADYSGGICWLNARESNLAAKIVLFYQQYIGKEVPKELGGQLLNPQEQALWCWQRTVSSYQLMLKR</sequence>
<name>A0A0C1RNE2_9CYAN</name>
<organism evidence="1">
    <name type="scientific">Tolypothrix bouteillei VB521301</name>
    <dbReference type="NCBI Taxonomy" id="1479485"/>
    <lineage>
        <taxon>Bacteria</taxon>
        <taxon>Bacillati</taxon>
        <taxon>Cyanobacteriota</taxon>
        <taxon>Cyanophyceae</taxon>
        <taxon>Nostocales</taxon>
        <taxon>Tolypothrichaceae</taxon>
        <taxon>Tolypothrix</taxon>
    </lineage>
</organism>
<dbReference type="AlphaFoldDB" id="A0A0C1RNE2"/>
<protein>
    <recommendedName>
        <fullName evidence="2">NB-ARC domain-containing protein</fullName>
    </recommendedName>
</protein>
<dbReference type="EMBL" id="JHEG02000016">
    <property type="protein sequence ID" value="KIE13490.1"/>
    <property type="molecule type" value="Genomic_DNA"/>
</dbReference>
<dbReference type="SUPFAM" id="SSF52540">
    <property type="entry name" value="P-loop containing nucleoside triphosphate hydrolases"/>
    <property type="match status" value="1"/>
</dbReference>
<dbReference type="OrthoDB" id="582340at2"/>
<dbReference type="InterPro" id="IPR027417">
    <property type="entry name" value="P-loop_NTPase"/>
</dbReference>